<evidence type="ECO:0000313" key="1">
    <source>
        <dbReference type="EMBL" id="HGF99781.1"/>
    </source>
</evidence>
<sequence length="252" mass="28355">MNTEQFGLLIPIPAHIRQDTHKVGERGLAVWVVSRYLDRYNYQSDYTQSSAWNLALQALTELADLEIKEDNKSLGVVECIPIAADADTLEIPEQAVMDDRIAYIAVELNAEQTWGTVIGFTPALEIEYPELSIAREDLLPTDKLLDLLDIATIAEESLFSELKSYWPSSDDWFPEQRQGIIAQLERALLLESAEPLQIESAAQEIEALISQSTGEAQRELAVKSREDAENQDRAKLRQILGRLFQSLRAALE</sequence>
<proteinExistence type="predicted"/>
<dbReference type="InterPro" id="IPR014951">
    <property type="entry name" value="DUF1822"/>
</dbReference>
<organism evidence="1">
    <name type="scientific">Planktothricoides sp. SpSt-374</name>
    <dbReference type="NCBI Taxonomy" id="2282167"/>
    <lineage>
        <taxon>Bacteria</taxon>
        <taxon>Bacillati</taxon>
        <taxon>Cyanobacteriota</taxon>
        <taxon>Cyanophyceae</taxon>
        <taxon>Oscillatoriophycideae</taxon>
        <taxon>Oscillatoriales</taxon>
        <taxon>Oscillatoriaceae</taxon>
        <taxon>Planktothricoides</taxon>
    </lineage>
</organism>
<reference evidence="1" key="1">
    <citation type="journal article" date="2020" name="mSystems">
        <title>Genome- and Community-Level Interaction Insights into Carbon Utilization and Element Cycling Functions of Hydrothermarchaeota in Hydrothermal Sediment.</title>
        <authorList>
            <person name="Zhou Z."/>
            <person name="Liu Y."/>
            <person name="Xu W."/>
            <person name="Pan J."/>
            <person name="Luo Z.H."/>
            <person name="Li M."/>
        </authorList>
    </citation>
    <scope>NUCLEOTIDE SEQUENCE [LARGE SCALE GENOMIC DNA]</scope>
    <source>
        <strain evidence="1">SpSt-374</strain>
    </source>
</reference>
<name>A0A7C3ZIK4_9CYAN</name>
<dbReference type="EMBL" id="DSPX01000039">
    <property type="protein sequence ID" value="HGF99781.1"/>
    <property type="molecule type" value="Genomic_DNA"/>
</dbReference>
<dbReference type="Pfam" id="PF08852">
    <property type="entry name" value="DUF1822"/>
    <property type="match status" value="1"/>
</dbReference>
<accession>A0A7C3ZIK4</accession>
<dbReference type="AlphaFoldDB" id="A0A7C3ZIK4"/>
<gene>
    <name evidence="1" type="ORF">ENR15_03700</name>
</gene>
<protein>
    <submittedName>
        <fullName evidence="1">DUF1822 family protein</fullName>
    </submittedName>
</protein>
<comment type="caution">
    <text evidence="1">The sequence shown here is derived from an EMBL/GenBank/DDBJ whole genome shotgun (WGS) entry which is preliminary data.</text>
</comment>